<comment type="caution">
    <text evidence="2">The sequence shown here is derived from an EMBL/GenBank/DDBJ whole genome shotgun (WGS) entry which is preliminary data.</text>
</comment>
<sequence>MDPPSTPSQSPVAGAQRRASEQREFPPDTAPTVTLGSGGGSGSNTLANFFEDELRGYRLMKAAKLSQSERQAVLVQTQNSTHYYAIRQALRTLYAEESERSQLHDRGRSAKAWWANGEWEPEQEELELDWNEWSPTSWDQWEDEPNSFWYDGWEEDEWGYDDSWWPNEEELNPIEESEIPEERGKSPKGKGGKAFFTELYVNVRWDEFPQRSRSSTRAVIDTGATETAVGISCLEEMVSSGHFVHEVSHDSLPVFRFANGHKSKALSNVVLRNTSLGALNFYVLGDLGATTPPLLGAKTLRAKRALLSYSNGLFLFAPEPSEPGTTCSGNIVNAVQMEALSSGHLTIDLASPPFQVESEIDLNVFWKLSEQLPPVSSTTTVQSLFVMHSPLKLSDRCQQLVNGMASSKAAAAIDDPRQSGFPCYGQHKGKTRQNQYATWVVCLKCGIRLEYQTKKAGHGGTRQMGPDPQIIRLALADIDKSMEASEVTMDVVNGKMMEIKGKMLQMGIPTPLQLNMTLDEYHQRLEKFGRMDGVPMTPNQGSIKCGPIEPERGSIKSGTQEGQPEEGRSARRPFGEGDQGDGNQGLSGRQEGEGAGCHEGQATDDSGWPGSGDDPLGGGRVGSPDGEGQGIWRSLKGLRERLTRLQSRGLGAGMGSESGSAAAEGSTAKTSLGLNPQQDASIHTNSTTCHHGNTACTTCSTSNTTHTTNLMAEPSHIPLWDTHGHPRRVGAQAQRHGPTTRARQAART</sequence>
<feature type="region of interest" description="Disordered" evidence="1">
    <location>
        <begin position="1"/>
        <end position="44"/>
    </location>
</feature>
<feature type="compositionally biased region" description="Basic and acidic residues" evidence="1">
    <location>
        <begin position="565"/>
        <end position="575"/>
    </location>
</feature>
<dbReference type="EMBL" id="CAXAMN010010957">
    <property type="protein sequence ID" value="CAK9033190.1"/>
    <property type="molecule type" value="Genomic_DNA"/>
</dbReference>
<keyword evidence="3" id="KW-1185">Reference proteome</keyword>
<evidence type="ECO:0000256" key="1">
    <source>
        <dbReference type="SAM" id="MobiDB-lite"/>
    </source>
</evidence>
<reference evidence="2 3" key="1">
    <citation type="submission" date="2024-02" db="EMBL/GenBank/DDBJ databases">
        <authorList>
            <person name="Chen Y."/>
            <person name="Shah S."/>
            <person name="Dougan E. K."/>
            <person name="Thang M."/>
            <person name="Chan C."/>
        </authorList>
    </citation>
    <scope>NUCLEOTIDE SEQUENCE [LARGE SCALE GENOMIC DNA]</scope>
</reference>
<evidence type="ECO:0000313" key="3">
    <source>
        <dbReference type="Proteomes" id="UP001642484"/>
    </source>
</evidence>
<dbReference type="Proteomes" id="UP001642484">
    <property type="component" value="Unassembled WGS sequence"/>
</dbReference>
<feature type="region of interest" description="Disordered" evidence="1">
    <location>
        <begin position="647"/>
        <end position="679"/>
    </location>
</feature>
<gene>
    <name evidence="2" type="ORF">CCMP2556_LOCUS18975</name>
</gene>
<feature type="region of interest" description="Disordered" evidence="1">
    <location>
        <begin position="724"/>
        <end position="748"/>
    </location>
</feature>
<protein>
    <recommendedName>
        <fullName evidence="4">Peptidase A2 domain-containing protein</fullName>
    </recommendedName>
</protein>
<feature type="compositionally biased region" description="Low complexity" evidence="1">
    <location>
        <begin position="657"/>
        <end position="671"/>
    </location>
</feature>
<evidence type="ECO:0000313" key="2">
    <source>
        <dbReference type="EMBL" id="CAK9033190.1"/>
    </source>
</evidence>
<organism evidence="2 3">
    <name type="scientific">Durusdinium trenchii</name>
    <dbReference type="NCBI Taxonomy" id="1381693"/>
    <lineage>
        <taxon>Eukaryota</taxon>
        <taxon>Sar</taxon>
        <taxon>Alveolata</taxon>
        <taxon>Dinophyceae</taxon>
        <taxon>Suessiales</taxon>
        <taxon>Symbiodiniaceae</taxon>
        <taxon>Durusdinium</taxon>
    </lineage>
</organism>
<accession>A0ABP0L203</accession>
<feature type="compositionally biased region" description="Low complexity" evidence="1">
    <location>
        <begin position="604"/>
        <end position="614"/>
    </location>
</feature>
<feature type="region of interest" description="Disordered" evidence="1">
    <location>
        <begin position="531"/>
        <end position="631"/>
    </location>
</feature>
<feature type="compositionally biased region" description="Gly residues" evidence="1">
    <location>
        <begin position="615"/>
        <end position="629"/>
    </location>
</feature>
<evidence type="ECO:0008006" key="4">
    <source>
        <dbReference type="Google" id="ProtNLM"/>
    </source>
</evidence>
<proteinExistence type="predicted"/>
<name>A0ABP0L203_9DINO</name>